<evidence type="ECO:0000313" key="3">
    <source>
        <dbReference type="Proteomes" id="UP000321797"/>
    </source>
</evidence>
<sequence length="135" mass="14686">MTEASPDATQADETGDGEGITPEPESAVTESDTDTFPREYVEKLRQESAKYRDRAKAADDLRHRLHDALAQLDGRLADPTDLAYADEHLDDVGAAITDLIERKPHLARKPSGDVGQGNRGTGESANLLGILRQFT</sequence>
<evidence type="ECO:0008006" key="4">
    <source>
        <dbReference type="Google" id="ProtNLM"/>
    </source>
</evidence>
<name>A0A5C7Y8B7_9MYCO</name>
<evidence type="ECO:0000313" key="2">
    <source>
        <dbReference type="EMBL" id="TXI58285.1"/>
    </source>
</evidence>
<proteinExistence type="predicted"/>
<reference evidence="2 3" key="1">
    <citation type="submission" date="2018-09" db="EMBL/GenBank/DDBJ databases">
        <title>Metagenome Assembled Genomes from an Advanced Water Purification Facility.</title>
        <authorList>
            <person name="Stamps B.W."/>
            <person name="Spear J.R."/>
        </authorList>
    </citation>
    <scope>NUCLEOTIDE SEQUENCE [LARGE SCALE GENOMIC DNA]</scope>
    <source>
        <strain evidence="2">Bin_29_2</strain>
    </source>
</reference>
<dbReference type="RefSeq" id="WP_276759452.1">
    <property type="nucleotide sequence ID" value="NZ_SSGD01000027.1"/>
</dbReference>
<organism evidence="2 3">
    <name type="scientific">Mycolicibacter arupensis</name>
    <dbReference type="NCBI Taxonomy" id="342002"/>
    <lineage>
        <taxon>Bacteria</taxon>
        <taxon>Bacillati</taxon>
        <taxon>Actinomycetota</taxon>
        <taxon>Actinomycetes</taxon>
        <taxon>Mycobacteriales</taxon>
        <taxon>Mycobacteriaceae</taxon>
        <taxon>Mycolicibacter</taxon>
    </lineage>
</organism>
<protein>
    <recommendedName>
        <fullName evidence="4">Nucleotide exchange factor GrpE</fullName>
    </recommendedName>
</protein>
<feature type="region of interest" description="Disordered" evidence="1">
    <location>
        <begin position="1"/>
        <end position="38"/>
    </location>
</feature>
<dbReference type="EMBL" id="SSGD01000027">
    <property type="protein sequence ID" value="TXI58285.1"/>
    <property type="molecule type" value="Genomic_DNA"/>
</dbReference>
<accession>A0A5C7Y8B7</accession>
<dbReference type="Proteomes" id="UP000321797">
    <property type="component" value="Unassembled WGS sequence"/>
</dbReference>
<gene>
    <name evidence="2" type="ORF">E6Q54_05995</name>
</gene>
<dbReference type="AlphaFoldDB" id="A0A5C7Y8B7"/>
<comment type="caution">
    <text evidence="2">The sequence shown here is derived from an EMBL/GenBank/DDBJ whole genome shotgun (WGS) entry which is preliminary data.</text>
</comment>
<evidence type="ECO:0000256" key="1">
    <source>
        <dbReference type="SAM" id="MobiDB-lite"/>
    </source>
</evidence>